<dbReference type="EMBL" id="MF403007">
    <property type="protein sequence ID" value="ASV44627.1"/>
    <property type="molecule type" value="Genomic_DNA"/>
</dbReference>
<evidence type="ECO:0000313" key="3">
    <source>
        <dbReference type="Proteomes" id="UP000226396"/>
    </source>
</evidence>
<reference evidence="2 3" key="1">
    <citation type="submission" date="2017-06" db="EMBL/GenBank/DDBJ databases">
        <authorList>
            <person name="Kim H.J."/>
            <person name="Triplett B.A."/>
        </authorList>
    </citation>
    <scope>NUCLEOTIDE SEQUENCE [LARGE SCALE GENOMIC DNA]</scope>
</reference>
<proteinExistence type="predicted"/>
<dbReference type="RefSeq" id="YP_010662956.1">
    <property type="nucleotide sequence ID" value="NC_070890.1"/>
</dbReference>
<protein>
    <submittedName>
        <fullName evidence="2">Single stranded DNA-binding protein</fullName>
    </submittedName>
</protein>
<dbReference type="GeneID" id="77938973"/>
<sequence>MQDEQSKSRSDEEHKTKFDDQVEKLVSMWEKDAIFGPEKISEQIRHIPKLHNKYFIHLSKARRELIRLKSELEDAELERTLYYTGRAQASEYKENPLNFTIPKGELPLWMKADGKIKKLNHKIECYKELIQTLSEIISQINNRSWALKSMLESQKFEAGLN</sequence>
<evidence type="ECO:0000256" key="1">
    <source>
        <dbReference type="SAM" id="Coils"/>
    </source>
</evidence>
<evidence type="ECO:0000313" key="2">
    <source>
        <dbReference type="EMBL" id="ASV44627.1"/>
    </source>
</evidence>
<dbReference type="Pfam" id="PF11056">
    <property type="entry name" value="UvsY"/>
    <property type="match status" value="1"/>
</dbReference>
<accession>A0A223W0H2</accession>
<keyword evidence="2" id="KW-0238">DNA-binding</keyword>
<keyword evidence="3" id="KW-1185">Reference proteome</keyword>
<dbReference type="KEGG" id="vg:77938973"/>
<dbReference type="Proteomes" id="UP000226396">
    <property type="component" value="Segment"/>
</dbReference>
<dbReference type="GO" id="GO:0003677">
    <property type="term" value="F:DNA binding"/>
    <property type="evidence" value="ECO:0007669"/>
    <property type="project" value="UniProtKB-KW"/>
</dbReference>
<name>A0A223W0H2_9CAUD</name>
<keyword evidence="1" id="KW-0175">Coiled coil</keyword>
<organism evidence="2 3">
    <name type="scientific">Agrobacterium phage Atu_ph04</name>
    <dbReference type="NCBI Taxonomy" id="2024263"/>
    <lineage>
        <taxon>Viruses</taxon>
        <taxon>Duplodnaviria</taxon>
        <taxon>Heunggongvirae</taxon>
        <taxon>Uroviricota</taxon>
        <taxon>Caudoviricetes</taxon>
        <taxon>Pootjesviridae</taxon>
        <taxon>Rollinsvirus</taxon>
        <taxon>Rollinsvirus ph04</taxon>
    </lineage>
</organism>
<feature type="coiled-coil region" evidence="1">
    <location>
        <begin position="116"/>
        <end position="143"/>
    </location>
</feature>
<dbReference type="InterPro" id="IPR021289">
    <property type="entry name" value="UvsY"/>
</dbReference>